<dbReference type="InterPro" id="IPR029063">
    <property type="entry name" value="SAM-dependent_MTases_sf"/>
</dbReference>
<dbReference type="Proteomes" id="UP001162131">
    <property type="component" value="Unassembled WGS sequence"/>
</dbReference>
<evidence type="ECO:0000313" key="9">
    <source>
        <dbReference type="Proteomes" id="UP001162131"/>
    </source>
</evidence>
<evidence type="ECO:0000256" key="7">
    <source>
        <dbReference type="ARBA" id="ARBA00045681"/>
    </source>
</evidence>
<dbReference type="Pfam" id="PF09243">
    <property type="entry name" value="Rsm22"/>
    <property type="match status" value="1"/>
</dbReference>
<organism evidence="8 9">
    <name type="scientific">Blepharisma stoltei</name>
    <dbReference type="NCBI Taxonomy" id="1481888"/>
    <lineage>
        <taxon>Eukaryota</taxon>
        <taxon>Sar</taxon>
        <taxon>Alveolata</taxon>
        <taxon>Ciliophora</taxon>
        <taxon>Postciliodesmatophora</taxon>
        <taxon>Heterotrichea</taxon>
        <taxon>Heterotrichida</taxon>
        <taxon>Blepharismidae</taxon>
        <taxon>Blepharisma</taxon>
    </lineage>
</organism>
<dbReference type="EMBL" id="CAJZBQ010000041">
    <property type="protein sequence ID" value="CAG9326625.1"/>
    <property type="molecule type" value="Genomic_DNA"/>
</dbReference>
<dbReference type="SUPFAM" id="SSF53335">
    <property type="entry name" value="S-adenosyl-L-methionine-dependent methyltransferases"/>
    <property type="match status" value="1"/>
</dbReference>
<comment type="subcellular location">
    <subcellularLocation>
        <location evidence="1">Mitochondrion</location>
    </subcellularLocation>
</comment>
<accession>A0AAU9JLW3</accession>
<evidence type="ECO:0000256" key="2">
    <source>
        <dbReference type="ARBA" id="ARBA00022723"/>
    </source>
</evidence>
<evidence type="ECO:0000313" key="8">
    <source>
        <dbReference type="EMBL" id="CAG9326625.1"/>
    </source>
</evidence>
<dbReference type="GO" id="GO:0046872">
    <property type="term" value="F:metal ion binding"/>
    <property type="evidence" value="ECO:0007669"/>
    <property type="project" value="UniProtKB-KW"/>
</dbReference>
<evidence type="ECO:0000256" key="1">
    <source>
        <dbReference type="ARBA" id="ARBA00004173"/>
    </source>
</evidence>
<dbReference type="GO" id="GO:0051536">
    <property type="term" value="F:iron-sulfur cluster binding"/>
    <property type="evidence" value="ECO:0007669"/>
    <property type="project" value="UniProtKB-KW"/>
</dbReference>
<evidence type="ECO:0000256" key="3">
    <source>
        <dbReference type="ARBA" id="ARBA00022946"/>
    </source>
</evidence>
<sequence length="473" mass="54148">MLIRLTRSFARSVKKTVLFTEAKEKADDKKPLVKPEPGKKAVQLQDRAWMGKRYIALVDLPDKLHKSAQKVFSGRPSKTIKEWGYKTAQILTELHGLEKPQDITKLKPFATTYELIGPRTPVKELKSYRHERLPKIIDAKMVAGEMEIPKIVSEKAPAVSLKYQEEHAIGYTWRIMPGSYGTVYRCLSEAVTRLPNINPTKILDYGAGTGAGSFAAMTLYPNTKIVAAVEPSKNMRTIGKKLTEKLPQIQWYETLANLPGIGDEEGLFDIVLCSYVLGEVENAVTRNLILDALWHRTNKLLLFIEPGTPKGFRLIYSIREWVLNTMTREEANIVAPCPHEGVCPQASDKHDWCHFSQFASRWPKAVIGKSPKEMPTDNEKFSYILLHRGPLPRQYLNNEEEAETLQEKSFFWKRLVHPAIKRKGNVIVDVCEEGKKGRYIVSKSKYDKESYRFARKSHWGDLWPYKFTTKNIR</sequence>
<dbReference type="GO" id="GO:0003735">
    <property type="term" value="F:structural constituent of ribosome"/>
    <property type="evidence" value="ECO:0007669"/>
    <property type="project" value="TreeGrafter"/>
</dbReference>
<keyword evidence="4" id="KW-0408">Iron</keyword>
<dbReference type="AlphaFoldDB" id="A0AAU9JLW3"/>
<dbReference type="InterPro" id="IPR052571">
    <property type="entry name" value="Mt_RNA_Methyltransferase"/>
</dbReference>
<keyword evidence="2" id="KW-0479">Metal-binding</keyword>
<evidence type="ECO:0000256" key="5">
    <source>
        <dbReference type="ARBA" id="ARBA00023014"/>
    </source>
</evidence>
<keyword evidence="6" id="KW-0496">Mitochondrion</keyword>
<dbReference type="InterPro" id="IPR015324">
    <property type="entry name" value="Ribosomal_Rsm22-like"/>
</dbReference>
<dbReference type="GO" id="GO:0006412">
    <property type="term" value="P:translation"/>
    <property type="evidence" value="ECO:0007669"/>
    <property type="project" value="InterPro"/>
</dbReference>
<gene>
    <name evidence="8" type="ORF">BSTOLATCC_MIC41899</name>
</gene>
<keyword evidence="9" id="KW-1185">Reference proteome</keyword>
<dbReference type="GO" id="GO:0008168">
    <property type="term" value="F:methyltransferase activity"/>
    <property type="evidence" value="ECO:0007669"/>
    <property type="project" value="InterPro"/>
</dbReference>
<name>A0AAU9JLW3_9CILI</name>
<comment type="caution">
    <text evidence="8">The sequence shown here is derived from an EMBL/GenBank/DDBJ whole genome shotgun (WGS) entry which is preliminary data.</text>
</comment>
<evidence type="ECO:0000256" key="6">
    <source>
        <dbReference type="ARBA" id="ARBA00023128"/>
    </source>
</evidence>
<dbReference type="PANTHER" id="PTHR13184">
    <property type="entry name" value="37S RIBOSOMAL PROTEIN S22"/>
    <property type="match status" value="1"/>
</dbReference>
<dbReference type="PANTHER" id="PTHR13184:SF5">
    <property type="entry name" value="METHYLTRANSFERASE-LIKE PROTEIN 17, MITOCHONDRIAL"/>
    <property type="match status" value="1"/>
</dbReference>
<evidence type="ECO:0000256" key="4">
    <source>
        <dbReference type="ARBA" id="ARBA00023004"/>
    </source>
</evidence>
<reference evidence="8" key="1">
    <citation type="submission" date="2021-09" db="EMBL/GenBank/DDBJ databases">
        <authorList>
            <consortium name="AG Swart"/>
            <person name="Singh M."/>
            <person name="Singh A."/>
            <person name="Seah K."/>
            <person name="Emmerich C."/>
        </authorList>
    </citation>
    <scope>NUCLEOTIDE SEQUENCE</scope>
    <source>
        <strain evidence="8">ATCC30299</strain>
    </source>
</reference>
<dbReference type="GO" id="GO:0005763">
    <property type="term" value="C:mitochondrial small ribosomal subunit"/>
    <property type="evidence" value="ECO:0007669"/>
    <property type="project" value="TreeGrafter"/>
</dbReference>
<proteinExistence type="predicted"/>
<comment type="function">
    <text evidence="7">Mitochondrial ribosome (mitoribosome) assembly factor. Binds at the interface of the head and body domains of the mitochondrial small ribosomal subunit (mt-SSU), occluding the mRNA channel and preventing compaction of the head domain towards the body. Probable inactive methyltransferase: retains the characteristic folding and ability to bind S-adenosyl-L-methionine, but it probably lost its methyltransferase activity.</text>
</comment>
<keyword evidence="3" id="KW-0809">Transit peptide</keyword>
<dbReference type="Gene3D" id="3.40.50.150">
    <property type="entry name" value="Vaccinia Virus protein VP39"/>
    <property type="match status" value="1"/>
</dbReference>
<protein>
    <submittedName>
        <fullName evidence="8">Uncharacterized protein</fullName>
    </submittedName>
</protein>
<keyword evidence="5" id="KW-0411">Iron-sulfur</keyword>